<dbReference type="Proteomes" id="UP000195981">
    <property type="component" value="Unassembled WGS sequence"/>
</dbReference>
<organism evidence="2 3">
    <name type="scientific">Brachybacterium nesterenkovii</name>
    <dbReference type="NCBI Taxonomy" id="47847"/>
    <lineage>
        <taxon>Bacteria</taxon>
        <taxon>Bacillati</taxon>
        <taxon>Actinomycetota</taxon>
        <taxon>Actinomycetes</taxon>
        <taxon>Micrococcales</taxon>
        <taxon>Dermabacteraceae</taxon>
        <taxon>Brachybacterium</taxon>
    </lineage>
</organism>
<proteinExistence type="predicted"/>
<dbReference type="RefSeq" id="WP_087104940.1">
    <property type="nucleotide sequence ID" value="NZ_FWFG01000101.1"/>
</dbReference>
<gene>
    <name evidence="2" type="ORF">FM110_11725</name>
</gene>
<feature type="signal peptide" evidence="1">
    <location>
        <begin position="1"/>
        <end position="30"/>
    </location>
</feature>
<feature type="chain" id="PRO_5012620473" description="Secreted protein" evidence="1">
    <location>
        <begin position="31"/>
        <end position="255"/>
    </location>
</feature>
<evidence type="ECO:0000256" key="1">
    <source>
        <dbReference type="SAM" id="SignalP"/>
    </source>
</evidence>
<accession>A0A1X6X613</accession>
<name>A0A1X6X613_9MICO</name>
<evidence type="ECO:0000313" key="3">
    <source>
        <dbReference type="Proteomes" id="UP000195981"/>
    </source>
</evidence>
<sequence length="255" mass="28237">MLAARRAVTALLAPALAAVLILAGAGPASARVDRTGVYSLSYSSDLVYASTACDCFYTLDYAGWRDLGFPAARRASSDFVKYPWSPSIYAVTYFGPDRDDWMWEKIEYDEWTRAGKPAPRIAGWIEGSYYYRLELNSDIFVLAPDGTRHRLTPQEWAAAGYPAPEVRRNEGLVKLSWSGDILMLTDVAAGQGYKLSYGDWRDLSFPTPMSVTRISGDRVFRYASSPDIYYQGAGITVKLTGAQWAAMGYPSPQVI</sequence>
<dbReference type="EMBL" id="FWFG01000101">
    <property type="protein sequence ID" value="SLM94691.1"/>
    <property type="molecule type" value="Genomic_DNA"/>
</dbReference>
<evidence type="ECO:0008006" key="4">
    <source>
        <dbReference type="Google" id="ProtNLM"/>
    </source>
</evidence>
<keyword evidence="1" id="KW-0732">Signal</keyword>
<protein>
    <recommendedName>
        <fullName evidence="4">Secreted protein</fullName>
    </recommendedName>
</protein>
<reference evidence="2 3" key="1">
    <citation type="submission" date="2017-02" db="EMBL/GenBank/DDBJ databases">
        <authorList>
            <person name="Peterson S.W."/>
        </authorList>
    </citation>
    <scope>NUCLEOTIDE SEQUENCE [LARGE SCALE GENOMIC DNA]</scope>
    <source>
        <strain evidence="2 3">CIP104813</strain>
    </source>
</reference>
<dbReference type="AlphaFoldDB" id="A0A1X6X613"/>
<keyword evidence="3" id="KW-1185">Reference proteome</keyword>
<dbReference type="OrthoDB" id="5196645at2"/>
<evidence type="ECO:0000313" key="2">
    <source>
        <dbReference type="EMBL" id="SLM94691.1"/>
    </source>
</evidence>